<proteinExistence type="predicted"/>
<evidence type="ECO:0000313" key="2">
    <source>
        <dbReference type="EMBL" id="KAF2213844.1"/>
    </source>
</evidence>
<feature type="region of interest" description="Disordered" evidence="1">
    <location>
        <begin position="228"/>
        <end position="285"/>
    </location>
</feature>
<feature type="compositionally biased region" description="Basic residues" evidence="1">
    <location>
        <begin position="1"/>
        <end position="11"/>
    </location>
</feature>
<organism evidence="2 3">
    <name type="scientific">Cercospora zeae-maydis SCOH1-5</name>
    <dbReference type="NCBI Taxonomy" id="717836"/>
    <lineage>
        <taxon>Eukaryota</taxon>
        <taxon>Fungi</taxon>
        <taxon>Dikarya</taxon>
        <taxon>Ascomycota</taxon>
        <taxon>Pezizomycotina</taxon>
        <taxon>Dothideomycetes</taxon>
        <taxon>Dothideomycetidae</taxon>
        <taxon>Mycosphaerellales</taxon>
        <taxon>Mycosphaerellaceae</taxon>
        <taxon>Cercospora</taxon>
    </lineage>
</organism>
<feature type="compositionally biased region" description="Polar residues" evidence="1">
    <location>
        <begin position="31"/>
        <end position="40"/>
    </location>
</feature>
<gene>
    <name evidence="2" type="ORF">CERZMDRAFT_95874</name>
</gene>
<sequence>MAPRNAKHAVKPKPGALDRSVSFGEDRDGQTRISRPGTSPISPPGRKYPLTSPPLTRAGKTTPEKQKKNKKNLDYATPKHDSHFSFEVPRTPTKIHPRRSPNAFNEIPALPFYTGPPRRASSDHWSSFATEVAPRSPDPASDLVVDIQRLQNGDIEVEFEGVRQSLCHAKKHNTAGGALPSLLQNDNLMHQTQGMFGFRDTNGWQLSGYGRTEENGVEVLGTYGDSALFTPSKKQAKGSKPPSAKAKKNRKAREKKALAKLNAGRREKVPHIPRSMSDGRTRVTRSKARGQFNVFFALP</sequence>
<dbReference type="AlphaFoldDB" id="A0A6A6FKM8"/>
<accession>A0A6A6FKM8</accession>
<dbReference type="OrthoDB" id="3640905at2759"/>
<feature type="compositionally biased region" description="Basic residues" evidence="1">
    <location>
        <begin position="245"/>
        <end position="254"/>
    </location>
</feature>
<protein>
    <submittedName>
        <fullName evidence="2">Uncharacterized protein</fullName>
    </submittedName>
</protein>
<dbReference type="EMBL" id="ML992669">
    <property type="protein sequence ID" value="KAF2213844.1"/>
    <property type="molecule type" value="Genomic_DNA"/>
</dbReference>
<feature type="compositionally biased region" description="Basic and acidic residues" evidence="1">
    <location>
        <begin position="62"/>
        <end position="84"/>
    </location>
</feature>
<evidence type="ECO:0000256" key="1">
    <source>
        <dbReference type="SAM" id="MobiDB-lite"/>
    </source>
</evidence>
<feature type="region of interest" description="Disordered" evidence="1">
    <location>
        <begin position="1"/>
        <end position="140"/>
    </location>
</feature>
<reference evidence="2" key="1">
    <citation type="journal article" date="2020" name="Stud. Mycol.">
        <title>101 Dothideomycetes genomes: a test case for predicting lifestyles and emergence of pathogens.</title>
        <authorList>
            <person name="Haridas S."/>
            <person name="Albert R."/>
            <person name="Binder M."/>
            <person name="Bloem J."/>
            <person name="Labutti K."/>
            <person name="Salamov A."/>
            <person name="Andreopoulos B."/>
            <person name="Baker S."/>
            <person name="Barry K."/>
            <person name="Bills G."/>
            <person name="Bluhm B."/>
            <person name="Cannon C."/>
            <person name="Castanera R."/>
            <person name="Culley D."/>
            <person name="Daum C."/>
            <person name="Ezra D."/>
            <person name="Gonzalez J."/>
            <person name="Henrissat B."/>
            <person name="Kuo A."/>
            <person name="Liang C."/>
            <person name="Lipzen A."/>
            <person name="Lutzoni F."/>
            <person name="Magnuson J."/>
            <person name="Mondo S."/>
            <person name="Nolan M."/>
            <person name="Ohm R."/>
            <person name="Pangilinan J."/>
            <person name="Park H.-J."/>
            <person name="Ramirez L."/>
            <person name="Alfaro M."/>
            <person name="Sun H."/>
            <person name="Tritt A."/>
            <person name="Yoshinaga Y."/>
            <person name="Zwiers L.-H."/>
            <person name="Turgeon B."/>
            <person name="Goodwin S."/>
            <person name="Spatafora J."/>
            <person name="Crous P."/>
            <person name="Grigoriev I."/>
        </authorList>
    </citation>
    <scope>NUCLEOTIDE SEQUENCE</scope>
    <source>
        <strain evidence="2">SCOH1-5</strain>
    </source>
</reference>
<dbReference type="Proteomes" id="UP000799539">
    <property type="component" value="Unassembled WGS sequence"/>
</dbReference>
<keyword evidence="3" id="KW-1185">Reference proteome</keyword>
<evidence type="ECO:0000313" key="3">
    <source>
        <dbReference type="Proteomes" id="UP000799539"/>
    </source>
</evidence>
<name>A0A6A6FKM8_9PEZI</name>